<proteinExistence type="predicted"/>
<protein>
    <recommendedName>
        <fullName evidence="1">WD repeat, SAM and U-box domain-containing protein 1</fullName>
    </recommendedName>
</protein>
<dbReference type="SMART" id="SM00454">
    <property type="entry name" value="SAM"/>
    <property type="match status" value="1"/>
</dbReference>
<dbReference type="InterPro" id="IPR001660">
    <property type="entry name" value="SAM"/>
</dbReference>
<dbReference type="InterPro" id="IPR019775">
    <property type="entry name" value="WD40_repeat_CS"/>
</dbReference>
<dbReference type="SUPFAM" id="SSF47769">
    <property type="entry name" value="SAM/Pointed domain"/>
    <property type="match status" value="1"/>
</dbReference>
<evidence type="ECO:0000313" key="8">
    <source>
        <dbReference type="Proteomes" id="UP000233020"/>
    </source>
</evidence>
<dbReference type="InterPro" id="IPR020472">
    <property type="entry name" value="WD40_PAC1"/>
</dbReference>
<dbReference type="Gene3D" id="2.130.10.10">
    <property type="entry name" value="YVTN repeat-like/Quinoprotein amine dehydrogenase"/>
    <property type="match status" value="2"/>
</dbReference>
<feature type="repeat" description="WD" evidence="4">
    <location>
        <begin position="93"/>
        <end position="134"/>
    </location>
</feature>
<dbReference type="Ensembl" id="ENSANAT00000031699.1">
    <property type="protein sequence ID" value="ENSANAP00000013870.1"/>
    <property type="gene ID" value="ENSANAG00000024850.1"/>
</dbReference>
<dbReference type="Proteomes" id="UP000233020">
    <property type="component" value="Unplaced"/>
</dbReference>
<evidence type="ECO:0000256" key="4">
    <source>
        <dbReference type="PROSITE-ProRule" id="PRU00221"/>
    </source>
</evidence>
<dbReference type="GeneTree" id="ENSGT00940000157230"/>
<keyword evidence="3" id="KW-0677">Repeat</keyword>
<evidence type="ECO:0000256" key="3">
    <source>
        <dbReference type="ARBA" id="ARBA00022737"/>
    </source>
</evidence>
<dbReference type="PROSITE" id="PS50105">
    <property type="entry name" value="SAM_DOMAIN"/>
    <property type="match status" value="1"/>
</dbReference>
<name>A0A2K5CYU9_AOTNA</name>
<dbReference type="PANTHER" id="PTHR46573">
    <property type="entry name" value="WD REPEAT, SAM AND U-BOX DOMAIN-CONTAINING PROTEIN 1"/>
    <property type="match status" value="1"/>
</dbReference>
<dbReference type="PROSITE" id="PS00678">
    <property type="entry name" value="WD_REPEATS_1"/>
    <property type="match status" value="2"/>
</dbReference>
<dbReference type="AlphaFoldDB" id="A0A2K5CYU9"/>
<evidence type="ECO:0000259" key="6">
    <source>
        <dbReference type="PROSITE" id="PS51698"/>
    </source>
</evidence>
<evidence type="ECO:0000256" key="2">
    <source>
        <dbReference type="ARBA" id="ARBA00022574"/>
    </source>
</evidence>
<evidence type="ECO:0000259" key="5">
    <source>
        <dbReference type="PROSITE" id="PS50105"/>
    </source>
</evidence>
<dbReference type="SMART" id="SM00320">
    <property type="entry name" value="WD40"/>
    <property type="match status" value="5"/>
</dbReference>
<dbReference type="SMART" id="SM00504">
    <property type="entry name" value="Ubox"/>
    <property type="match status" value="1"/>
</dbReference>
<dbReference type="InterPro" id="IPR013761">
    <property type="entry name" value="SAM/pointed_sf"/>
</dbReference>
<dbReference type="InterPro" id="IPR015943">
    <property type="entry name" value="WD40/YVTN_repeat-like_dom_sf"/>
</dbReference>
<dbReference type="InterPro" id="IPR052085">
    <property type="entry name" value="WD-SAM-U-box"/>
</dbReference>
<dbReference type="InterPro" id="IPR001680">
    <property type="entry name" value="WD40_rpt"/>
</dbReference>
<dbReference type="PROSITE" id="PS50082">
    <property type="entry name" value="WD_REPEATS_2"/>
    <property type="match status" value="3"/>
</dbReference>
<dbReference type="Pfam" id="PF04564">
    <property type="entry name" value="U-box"/>
    <property type="match status" value="1"/>
</dbReference>
<organism evidence="7 8">
    <name type="scientific">Aotus nancymaae</name>
    <name type="common">Ma's night monkey</name>
    <dbReference type="NCBI Taxonomy" id="37293"/>
    <lineage>
        <taxon>Eukaryota</taxon>
        <taxon>Metazoa</taxon>
        <taxon>Chordata</taxon>
        <taxon>Craniata</taxon>
        <taxon>Vertebrata</taxon>
        <taxon>Euteleostomi</taxon>
        <taxon>Mammalia</taxon>
        <taxon>Eutheria</taxon>
        <taxon>Euarchontoglires</taxon>
        <taxon>Primates</taxon>
        <taxon>Haplorrhini</taxon>
        <taxon>Platyrrhini</taxon>
        <taxon>Aotidae</taxon>
        <taxon>Aotus</taxon>
    </lineage>
</organism>
<dbReference type="SUPFAM" id="SSF57850">
    <property type="entry name" value="RING/U-box"/>
    <property type="match status" value="1"/>
</dbReference>
<gene>
    <name evidence="7" type="primary">WDSUB1</name>
</gene>
<dbReference type="Gene3D" id="1.10.150.50">
    <property type="entry name" value="Transcription Factor, Ets-1"/>
    <property type="match status" value="1"/>
</dbReference>
<evidence type="ECO:0000256" key="1">
    <source>
        <dbReference type="ARBA" id="ARBA00020894"/>
    </source>
</evidence>
<reference evidence="7" key="1">
    <citation type="submission" date="2025-08" db="UniProtKB">
        <authorList>
            <consortium name="Ensembl"/>
        </authorList>
    </citation>
    <scope>IDENTIFICATION</scope>
</reference>
<dbReference type="InterPro" id="IPR003613">
    <property type="entry name" value="Ubox_domain"/>
</dbReference>
<dbReference type="InterPro" id="IPR036322">
    <property type="entry name" value="WD40_repeat_dom_sf"/>
</dbReference>
<dbReference type="PRINTS" id="PR00320">
    <property type="entry name" value="GPROTEINBRPT"/>
</dbReference>
<dbReference type="GO" id="GO:0016567">
    <property type="term" value="P:protein ubiquitination"/>
    <property type="evidence" value="ECO:0007669"/>
    <property type="project" value="InterPro"/>
</dbReference>
<dbReference type="Pfam" id="PF07647">
    <property type="entry name" value="SAM_2"/>
    <property type="match status" value="1"/>
</dbReference>
<dbReference type="GO" id="GO:0004842">
    <property type="term" value="F:ubiquitin-protein transferase activity"/>
    <property type="evidence" value="ECO:0007669"/>
    <property type="project" value="InterPro"/>
</dbReference>
<dbReference type="SUPFAM" id="SSF50978">
    <property type="entry name" value="WD40 repeat-like"/>
    <property type="match status" value="1"/>
</dbReference>
<feature type="domain" description="U-box" evidence="6">
    <location>
        <begin position="311"/>
        <end position="384"/>
    </location>
</feature>
<dbReference type="PROSITE" id="PS51698">
    <property type="entry name" value="U_BOX"/>
    <property type="match status" value="1"/>
</dbReference>
<dbReference type="PANTHER" id="PTHR46573:SF1">
    <property type="entry name" value="WD REPEAT, SAM AND U-BOX DOMAIN-CONTAINING PROTEIN 1"/>
    <property type="match status" value="1"/>
</dbReference>
<dbReference type="CDD" id="cd09505">
    <property type="entry name" value="SAM_WDSUB1"/>
    <property type="match status" value="1"/>
</dbReference>
<keyword evidence="8" id="KW-1185">Reference proteome</keyword>
<evidence type="ECO:0000313" key="7">
    <source>
        <dbReference type="Ensembl" id="ENSANAP00000013870.1"/>
    </source>
</evidence>
<dbReference type="Pfam" id="PF00400">
    <property type="entry name" value="WD40"/>
    <property type="match status" value="5"/>
</dbReference>
<dbReference type="CDD" id="cd00200">
    <property type="entry name" value="WD40"/>
    <property type="match status" value="1"/>
</dbReference>
<reference evidence="7" key="2">
    <citation type="submission" date="2025-09" db="UniProtKB">
        <authorList>
            <consortium name="Ensembl"/>
        </authorList>
    </citation>
    <scope>IDENTIFICATION</scope>
</reference>
<dbReference type="InterPro" id="IPR013083">
    <property type="entry name" value="Znf_RING/FYVE/PHD"/>
</dbReference>
<dbReference type="CDD" id="cd16655">
    <property type="entry name" value="RING-Ubox_WDSUB1-like"/>
    <property type="match status" value="1"/>
</dbReference>
<dbReference type="PROSITE" id="PS50294">
    <property type="entry name" value="WD_REPEATS_REGION"/>
    <property type="match status" value="2"/>
</dbReference>
<sequence>MVKLIHTLADHGDDVNCCAFSFSLLATCSLDKTIRLYSLSDFTELPHSPLKFHTYAVHCCCFSPSGHILASCSTDGTTVLWNTENGQTLAVMEQPSGSPVRVCQFSPDSTCLASGAADGTVVLWNVQSYKLYRCGSVKDGSLVACAFSPNGSFFVTGSSCGDLTVWDDKMRCLHSEKAHDLGITCCNFSSQPVSDGEQGLQFFRLASCGQDCQVKIWVVSFTHIFARSTEDHLKQFTEDWSEKDVSTWLCAQGLKDLVGIFKMNNIDGKELLNLTKESLADDLKIESLGLRSKVLRKIEELRTRVKSLSSEIPDEFICPITRELMKDPVIASDGYSYEKEAMENWISTKKRTSPMTNLVLSSVVLTPNRTLKMAINRWLETHQK</sequence>
<keyword evidence="2 4" id="KW-0853">WD repeat</keyword>
<feature type="repeat" description="WD" evidence="4">
    <location>
        <begin position="146"/>
        <end position="167"/>
    </location>
</feature>
<feature type="domain" description="SAM" evidence="5">
    <location>
        <begin position="240"/>
        <end position="304"/>
    </location>
</feature>
<dbReference type="Gene3D" id="3.30.40.10">
    <property type="entry name" value="Zinc/RING finger domain, C3HC4 (zinc finger)"/>
    <property type="match status" value="1"/>
</dbReference>
<feature type="repeat" description="WD" evidence="4">
    <location>
        <begin position="50"/>
        <end position="91"/>
    </location>
</feature>
<accession>A0A2K5CYU9</accession>